<evidence type="ECO:0000313" key="2">
    <source>
        <dbReference type="EMBL" id="CAE6498513.1"/>
    </source>
</evidence>
<evidence type="ECO:0000259" key="1">
    <source>
        <dbReference type="Pfam" id="PF18551"/>
    </source>
</evidence>
<evidence type="ECO:0000313" key="3">
    <source>
        <dbReference type="Proteomes" id="UP000655759"/>
    </source>
</evidence>
<organism evidence="2 3">
    <name type="scientific">Candidatus Nitrosotenuis uzonensis</name>
    <dbReference type="NCBI Taxonomy" id="1407055"/>
    <lineage>
        <taxon>Archaea</taxon>
        <taxon>Nitrososphaerota</taxon>
        <taxon>Candidatus Nitrosotenuis</taxon>
    </lineage>
</organism>
<dbReference type="InterPro" id="IPR040572">
    <property type="entry name" value="TackOD1"/>
</dbReference>
<feature type="domain" description="Thaumarchaeal output" evidence="1">
    <location>
        <begin position="36"/>
        <end position="221"/>
    </location>
</feature>
<dbReference type="EMBL" id="CAJNAQ010000005">
    <property type="protein sequence ID" value="CAE6498513.1"/>
    <property type="molecule type" value="Genomic_DNA"/>
</dbReference>
<proteinExistence type="predicted"/>
<reference evidence="2" key="1">
    <citation type="submission" date="2021-02" db="EMBL/GenBank/DDBJ databases">
        <authorList>
            <person name="Han P."/>
        </authorList>
    </citation>
    <scope>NUCLEOTIDE SEQUENCE</scope>
    <source>
        <strain evidence="2">Candidatus Nitrosotenuis uzonensis 5A</strain>
    </source>
</reference>
<name>A0A812F3I0_9ARCH</name>
<dbReference type="Proteomes" id="UP000655759">
    <property type="component" value="Unassembled WGS sequence"/>
</dbReference>
<comment type="caution">
    <text evidence="2">The sequence shown here is derived from an EMBL/GenBank/DDBJ whole genome shotgun (WGS) entry which is preliminary data.</text>
</comment>
<dbReference type="AlphaFoldDB" id="A0A812F3I0"/>
<dbReference type="RefSeq" id="WP_205099980.1">
    <property type="nucleotide sequence ID" value="NZ_CAJNAQ010000005.1"/>
</dbReference>
<gene>
    <name evidence="2" type="ORF">NUZ5A_50799</name>
</gene>
<dbReference type="Pfam" id="PF18551">
    <property type="entry name" value="TackOD1"/>
    <property type="match status" value="1"/>
</dbReference>
<sequence>MFEVNKNLFNIGKNSKTSKEKTFGTKVKPDAKSWQEENRERISKFLSNAKENYNGIILPDINYEEGRYLYLALKEAGEAVTETGFMDMLASTEPPLLERFVHNQFLVCPHHKSSFLVNVRMICPKCNSICVQRLHLFEHKSCGYLAEKSRFSEDNSQLKCPSCDKVVKNPQKEMRVPAAWYFCSDCGEKFDDATIRLYCKEYDHDFSISEAKTVTIYGYSVASSERPQFDYLKLKNDVVKTLSEFELAVEENYLVKGKSGNDHIIDVYATNKKGQSVFILINNSESNSVDSRIVQVLDTMPNTAILAGYPAISEKTKSVASKYNATVIASQNVQEILSEIKKIVSQKMNLGVTAAR</sequence>
<accession>A0A812F3I0</accession>
<protein>
    <recommendedName>
        <fullName evidence="1">Thaumarchaeal output domain-containing protein</fullName>
    </recommendedName>
</protein>